<evidence type="ECO:0000256" key="1">
    <source>
        <dbReference type="ARBA" id="ARBA00007151"/>
    </source>
</evidence>
<evidence type="ECO:0000256" key="3">
    <source>
        <dbReference type="ARBA" id="ARBA00023274"/>
    </source>
</evidence>
<dbReference type="GeneID" id="36957468"/>
<comment type="similarity">
    <text evidence="1">Belongs to the universal ribosomal protein uS7 family.</text>
</comment>
<dbReference type="GO" id="GO:0005840">
    <property type="term" value="C:ribosome"/>
    <property type="evidence" value="ECO:0007669"/>
    <property type="project" value="UniProtKB-KW"/>
</dbReference>
<evidence type="ECO:0000256" key="2">
    <source>
        <dbReference type="ARBA" id="ARBA00022980"/>
    </source>
</evidence>
<dbReference type="PIRSF" id="PIRSF002122">
    <property type="entry name" value="RPS7p_RPS7a_RPS5e_RPS7o"/>
    <property type="match status" value="1"/>
</dbReference>
<gene>
    <name evidence="5" type="primary">rps7</name>
</gene>
<dbReference type="InterPro" id="IPR023798">
    <property type="entry name" value="Ribosomal_uS7_dom"/>
</dbReference>
<dbReference type="InterPro" id="IPR036823">
    <property type="entry name" value="Ribosomal_uS7_dom_sf"/>
</dbReference>
<dbReference type="GO" id="GO:0006412">
    <property type="term" value="P:translation"/>
    <property type="evidence" value="ECO:0007669"/>
    <property type="project" value="InterPro"/>
</dbReference>
<evidence type="ECO:0000313" key="5">
    <source>
        <dbReference type="EMBL" id="AWQ64148.1"/>
    </source>
</evidence>
<geneLocation type="mitochondrion" evidence="5"/>
<dbReference type="RefSeq" id="YP_009495501.1">
    <property type="nucleotide sequence ID" value="NC_037988.1"/>
</dbReference>
<reference evidence="5" key="1">
    <citation type="journal article" date="2018" name="Genome Biol. Evol.">
        <title>Recurrent loss, horizontal transfer, and the obscure origins of mitochondrial introns in diatoms (Bacillariophyta).</title>
        <authorList>
            <person name="Guillory W.X."/>
            <person name="Onyshchenko A."/>
            <person name="Ruck E.C."/>
            <person name="Parks M."/>
            <person name="Nakov T."/>
            <person name="Wickett N.J."/>
            <person name="Alverson A.J."/>
        </authorList>
    </citation>
    <scope>NUCLEOTIDE SEQUENCE</scope>
    <source>
        <strain evidence="5">ECT3802</strain>
    </source>
</reference>
<dbReference type="GO" id="GO:1990904">
    <property type="term" value="C:ribonucleoprotein complex"/>
    <property type="evidence" value="ECO:0007669"/>
    <property type="project" value="UniProtKB-KW"/>
</dbReference>
<keyword evidence="5" id="KW-0496">Mitochondrion</keyword>
<evidence type="ECO:0000259" key="4">
    <source>
        <dbReference type="Pfam" id="PF00177"/>
    </source>
</evidence>
<dbReference type="Gene3D" id="1.10.455.10">
    <property type="entry name" value="Ribosomal protein S7 domain"/>
    <property type="match status" value="1"/>
</dbReference>
<dbReference type="Pfam" id="PF00177">
    <property type="entry name" value="Ribosomal_S7"/>
    <property type="match status" value="1"/>
</dbReference>
<organism evidence="5">
    <name type="scientific">Toxarium undulatum</name>
    <dbReference type="NCBI Taxonomy" id="210620"/>
    <lineage>
        <taxon>Eukaryota</taxon>
        <taxon>Sar</taxon>
        <taxon>Stramenopiles</taxon>
        <taxon>Ochrophyta</taxon>
        <taxon>Bacillariophyta</taxon>
        <taxon>Mediophyceae</taxon>
        <taxon>Toxariales</taxon>
        <taxon>Toxariaceae</taxon>
        <taxon>Toxarium</taxon>
    </lineage>
</organism>
<dbReference type="EMBL" id="MG271847">
    <property type="protein sequence ID" value="AWQ64148.1"/>
    <property type="molecule type" value="Genomic_DNA"/>
</dbReference>
<accession>A0A2U9GI58</accession>
<feature type="domain" description="Small ribosomal subunit protein uS7" evidence="4">
    <location>
        <begin position="3"/>
        <end position="127"/>
    </location>
</feature>
<protein>
    <submittedName>
        <fullName evidence="5">Ribosomal protein S7</fullName>
    </submittedName>
</protein>
<dbReference type="InterPro" id="IPR000235">
    <property type="entry name" value="Ribosomal_uS7"/>
</dbReference>
<proteinExistence type="inferred from homology"/>
<name>A0A2U9GI58_9STRA</name>
<keyword evidence="3" id="KW-0687">Ribonucleoprotein</keyword>
<dbReference type="AlphaFoldDB" id="A0A2U9GI58"/>
<dbReference type="SUPFAM" id="SSF47973">
    <property type="entry name" value="Ribosomal protein S7"/>
    <property type="match status" value="1"/>
</dbReference>
<keyword evidence="2 5" id="KW-0689">Ribosomal protein</keyword>
<sequence length="139" mass="16266">MWKKIINKLMKNGSKFKSEKIYLKSLKIFHRKSYKNPDELLKLAVMNVSPAADIRKRLRNRRRKRYDEAPCILTPKARISYAVTSIVNSLTTIKKKDCVSDLVNEILDSAKAASLLVTKKELTQESAFKKKKFARFRWF</sequence>